<dbReference type="Pfam" id="PF04267">
    <property type="entry name" value="SoxD"/>
    <property type="match status" value="1"/>
</dbReference>
<keyword evidence="2" id="KW-1185">Reference proteome</keyword>
<dbReference type="InterPro" id="IPR006279">
    <property type="entry name" value="SoxD"/>
</dbReference>
<comment type="caution">
    <text evidence="1">The sequence shown here is derived from an EMBL/GenBank/DDBJ whole genome shotgun (WGS) entry which is preliminary data.</text>
</comment>
<sequence>MMLLPCPWCGPRTATEFRFVGEARPRPDPATATPEQWRHYLYVHANPCGWSTETWYHRAGCRRYLSVERHTLTHEIRAVRDAATGTTAEAAP</sequence>
<dbReference type="Gene3D" id="3.30.2270.10">
    <property type="entry name" value="Folate-binding superfamily"/>
    <property type="match status" value="1"/>
</dbReference>
<name>A0ABP9EZQ8_9PSEU</name>
<dbReference type="RefSeq" id="WP_274230432.1">
    <property type="nucleotide sequence ID" value="NZ_BAABHQ010000017.1"/>
</dbReference>
<dbReference type="Proteomes" id="UP001500457">
    <property type="component" value="Unassembled WGS sequence"/>
</dbReference>
<reference evidence="2" key="1">
    <citation type="journal article" date="2019" name="Int. J. Syst. Evol. Microbiol.">
        <title>The Global Catalogue of Microorganisms (GCM) 10K type strain sequencing project: providing services to taxonomists for standard genome sequencing and annotation.</title>
        <authorList>
            <consortium name="The Broad Institute Genomics Platform"/>
            <consortium name="The Broad Institute Genome Sequencing Center for Infectious Disease"/>
            <person name="Wu L."/>
            <person name="Ma J."/>
        </authorList>
    </citation>
    <scope>NUCLEOTIDE SEQUENCE [LARGE SCALE GENOMIC DNA]</scope>
    <source>
        <strain evidence="2">JCM 17983</strain>
    </source>
</reference>
<evidence type="ECO:0000313" key="2">
    <source>
        <dbReference type="Proteomes" id="UP001500457"/>
    </source>
</evidence>
<accession>A0ABP9EZQ8</accession>
<gene>
    <name evidence="1" type="ORF">GCM10023203_48450</name>
</gene>
<proteinExistence type="predicted"/>
<evidence type="ECO:0000313" key="1">
    <source>
        <dbReference type="EMBL" id="GAA4889537.1"/>
    </source>
</evidence>
<dbReference type="EMBL" id="BAABHQ010000017">
    <property type="protein sequence ID" value="GAA4889537.1"/>
    <property type="molecule type" value="Genomic_DNA"/>
</dbReference>
<protein>
    <submittedName>
        <fullName evidence="1">Sarcosine oxidase subunit delta</fullName>
    </submittedName>
</protein>
<dbReference type="InterPro" id="IPR038561">
    <property type="entry name" value="SoxD_sf"/>
</dbReference>
<organism evidence="1 2">
    <name type="scientific">Actinomycetospora straminea</name>
    <dbReference type="NCBI Taxonomy" id="663607"/>
    <lineage>
        <taxon>Bacteria</taxon>
        <taxon>Bacillati</taxon>
        <taxon>Actinomycetota</taxon>
        <taxon>Actinomycetes</taxon>
        <taxon>Pseudonocardiales</taxon>
        <taxon>Pseudonocardiaceae</taxon>
        <taxon>Actinomycetospora</taxon>
    </lineage>
</organism>